<sequence length="26" mass="3044">MVLFVVSLCMWRKGKILVFSFDAHCL</sequence>
<proteinExistence type="predicted"/>
<protein>
    <submittedName>
        <fullName evidence="1">Uncharacterized protein</fullName>
    </submittedName>
</protein>
<organism evidence="1">
    <name type="scientific">Rhizophora mucronata</name>
    <name type="common">Asiatic mangrove</name>
    <dbReference type="NCBI Taxonomy" id="61149"/>
    <lineage>
        <taxon>Eukaryota</taxon>
        <taxon>Viridiplantae</taxon>
        <taxon>Streptophyta</taxon>
        <taxon>Embryophyta</taxon>
        <taxon>Tracheophyta</taxon>
        <taxon>Spermatophyta</taxon>
        <taxon>Magnoliopsida</taxon>
        <taxon>eudicotyledons</taxon>
        <taxon>Gunneridae</taxon>
        <taxon>Pentapetalae</taxon>
        <taxon>rosids</taxon>
        <taxon>fabids</taxon>
        <taxon>Malpighiales</taxon>
        <taxon>Rhizophoraceae</taxon>
        <taxon>Rhizophora</taxon>
    </lineage>
</organism>
<accession>A0A2P2PCP4</accession>
<name>A0A2P2PCP4_RHIMU</name>
<reference evidence="1" key="1">
    <citation type="submission" date="2018-02" db="EMBL/GenBank/DDBJ databases">
        <title>Rhizophora mucronata_Transcriptome.</title>
        <authorList>
            <person name="Meera S.P."/>
            <person name="Sreeshan A."/>
            <person name="Augustine A."/>
        </authorList>
    </citation>
    <scope>NUCLEOTIDE SEQUENCE</scope>
    <source>
        <tissue evidence="1">Leaf</tissue>
    </source>
</reference>
<dbReference type="EMBL" id="GGEC01071955">
    <property type="protein sequence ID" value="MBX52439.1"/>
    <property type="molecule type" value="Transcribed_RNA"/>
</dbReference>
<dbReference type="AlphaFoldDB" id="A0A2P2PCP4"/>
<evidence type="ECO:0000313" key="1">
    <source>
        <dbReference type="EMBL" id="MBX52439.1"/>
    </source>
</evidence>